<dbReference type="SUPFAM" id="SSF47802">
    <property type="entry name" value="DNA polymerase beta, N-terminal domain-like"/>
    <property type="match status" value="1"/>
</dbReference>
<evidence type="ECO:0000259" key="2">
    <source>
        <dbReference type="Pfam" id="PF14716"/>
    </source>
</evidence>
<dbReference type="Proteomes" id="UP001215598">
    <property type="component" value="Unassembled WGS sequence"/>
</dbReference>
<comment type="caution">
    <text evidence="3">The sequence shown here is derived from an EMBL/GenBank/DDBJ whole genome shotgun (WGS) entry which is preliminary data.</text>
</comment>
<dbReference type="InterPro" id="IPR010996">
    <property type="entry name" value="HHH_MUS81"/>
</dbReference>
<proteinExistence type="predicted"/>
<gene>
    <name evidence="3" type="ORF">B0H16DRAFT_732072</name>
</gene>
<reference evidence="3" key="1">
    <citation type="submission" date="2023-03" db="EMBL/GenBank/DDBJ databases">
        <title>Massive genome expansion in bonnet fungi (Mycena s.s.) driven by repeated elements and novel gene families across ecological guilds.</title>
        <authorList>
            <consortium name="Lawrence Berkeley National Laboratory"/>
            <person name="Harder C.B."/>
            <person name="Miyauchi S."/>
            <person name="Viragh M."/>
            <person name="Kuo A."/>
            <person name="Thoen E."/>
            <person name="Andreopoulos B."/>
            <person name="Lu D."/>
            <person name="Skrede I."/>
            <person name="Drula E."/>
            <person name="Henrissat B."/>
            <person name="Morin E."/>
            <person name="Kohler A."/>
            <person name="Barry K."/>
            <person name="LaButti K."/>
            <person name="Morin E."/>
            <person name="Salamov A."/>
            <person name="Lipzen A."/>
            <person name="Mereny Z."/>
            <person name="Hegedus B."/>
            <person name="Baldrian P."/>
            <person name="Stursova M."/>
            <person name="Weitz H."/>
            <person name="Taylor A."/>
            <person name="Grigoriev I.V."/>
            <person name="Nagy L.G."/>
            <person name="Martin F."/>
            <person name="Kauserud H."/>
        </authorList>
    </citation>
    <scope>NUCLEOTIDE SEQUENCE</scope>
    <source>
        <strain evidence="3">CBHHK182m</strain>
    </source>
</reference>
<organism evidence="3 4">
    <name type="scientific">Mycena metata</name>
    <dbReference type="NCBI Taxonomy" id="1033252"/>
    <lineage>
        <taxon>Eukaryota</taxon>
        <taxon>Fungi</taxon>
        <taxon>Dikarya</taxon>
        <taxon>Basidiomycota</taxon>
        <taxon>Agaricomycotina</taxon>
        <taxon>Agaricomycetes</taxon>
        <taxon>Agaricomycetidae</taxon>
        <taxon>Agaricales</taxon>
        <taxon>Marasmiineae</taxon>
        <taxon>Mycenaceae</taxon>
        <taxon>Mycena</taxon>
    </lineage>
</organism>
<accession>A0AAD7J252</accession>
<feature type="compositionally biased region" description="Acidic residues" evidence="1">
    <location>
        <begin position="140"/>
        <end position="150"/>
    </location>
</feature>
<evidence type="ECO:0000313" key="3">
    <source>
        <dbReference type="EMBL" id="KAJ7755221.1"/>
    </source>
</evidence>
<dbReference type="Pfam" id="PF14716">
    <property type="entry name" value="HHH_8"/>
    <property type="match status" value="1"/>
</dbReference>
<keyword evidence="4" id="KW-1185">Reference proteome</keyword>
<dbReference type="InterPro" id="IPR027421">
    <property type="entry name" value="DNA_pol_lamdba_lyase_dom_sf"/>
</dbReference>
<sequence>MPRASKSCANPLFHAWVQSFHDEKDYRKRGGPPRATGYENALRSIAACTTKYAHPKELLVLDGVGPTCVQRLTERLEDHCARKGIPMPESKKKERAKKAPAAAKKPVRRPKKQVKEDEDSDADLPASSSRAKKSKGPISENDDEEDFESEENVRSEPVKRRAIPARAASKRAAVPVPESSDEEY</sequence>
<protein>
    <recommendedName>
        <fullName evidence="2">Crossover junction endonuclease MUS81-like HHH domain-containing protein</fullName>
    </recommendedName>
</protein>
<evidence type="ECO:0000256" key="1">
    <source>
        <dbReference type="SAM" id="MobiDB-lite"/>
    </source>
</evidence>
<feature type="compositionally biased region" description="Low complexity" evidence="1">
    <location>
        <begin position="164"/>
        <end position="173"/>
    </location>
</feature>
<feature type="region of interest" description="Disordered" evidence="1">
    <location>
        <begin position="80"/>
        <end position="184"/>
    </location>
</feature>
<evidence type="ECO:0000313" key="4">
    <source>
        <dbReference type="Proteomes" id="UP001215598"/>
    </source>
</evidence>
<dbReference type="AlphaFoldDB" id="A0AAD7J252"/>
<name>A0AAD7J252_9AGAR</name>
<feature type="domain" description="Crossover junction endonuclease MUS81-like HHH" evidence="2">
    <location>
        <begin position="8"/>
        <end position="80"/>
    </location>
</feature>
<dbReference type="EMBL" id="JARKIB010000050">
    <property type="protein sequence ID" value="KAJ7755221.1"/>
    <property type="molecule type" value="Genomic_DNA"/>
</dbReference>
<dbReference type="Gene3D" id="1.10.150.110">
    <property type="entry name" value="DNA polymerase beta, N-terminal domain-like"/>
    <property type="match status" value="1"/>
</dbReference>